<dbReference type="Gene3D" id="3.30.870.10">
    <property type="entry name" value="Endonuclease Chain A"/>
    <property type="match status" value="2"/>
</dbReference>
<comment type="caution">
    <text evidence="4">The sequence shown here is derived from an EMBL/GenBank/DDBJ whole genome shotgun (WGS) entry which is preliminary data.</text>
</comment>
<dbReference type="GO" id="GO:0006281">
    <property type="term" value="P:DNA repair"/>
    <property type="evidence" value="ECO:0007669"/>
    <property type="project" value="InterPro"/>
</dbReference>
<dbReference type="SUPFAM" id="SSF56024">
    <property type="entry name" value="Phospholipase D/nuclease"/>
    <property type="match status" value="2"/>
</dbReference>
<protein>
    <recommendedName>
        <fullName evidence="6">PLD phosphodiesterase domain-containing protein</fullName>
    </recommendedName>
</protein>
<dbReference type="PANTHER" id="PTHR12415">
    <property type="entry name" value="TYROSYL-DNA PHOSPHODIESTERASE 1"/>
    <property type="match status" value="1"/>
</dbReference>
<dbReference type="VEuPathDB" id="FungiDB:SeMB42_g07933"/>
<reference evidence="4 5" key="1">
    <citation type="journal article" date="2019" name="Sci. Rep.">
        <title>Comparative genomics of chytrid fungi reveal insights into the obligate biotrophic and pathogenic lifestyle of Synchytrium endobioticum.</title>
        <authorList>
            <person name="van de Vossenberg B.T.L.H."/>
            <person name="Warris S."/>
            <person name="Nguyen H.D.T."/>
            <person name="van Gent-Pelzer M.P.E."/>
            <person name="Joly D.L."/>
            <person name="van de Geest H.C."/>
            <person name="Bonants P.J.M."/>
            <person name="Smith D.S."/>
            <person name="Levesque C.A."/>
            <person name="van der Lee T.A.J."/>
        </authorList>
    </citation>
    <scope>NUCLEOTIDE SEQUENCE [LARGE SCALE GENOMIC DNA]</scope>
    <source>
        <strain evidence="4 5">MB42</strain>
    </source>
</reference>
<dbReference type="GO" id="GO:0005634">
    <property type="term" value="C:nucleus"/>
    <property type="evidence" value="ECO:0007669"/>
    <property type="project" value="InterPro"/>
</dbReference>
<feature type="region of interest" description="Disordered" evidence="3">
    <location>
        <begin position="457"/>
        <end position="515"/>
    </location>
</feature>
<dbReference type="GO" id="GO:0008081">
    <property type="term" value="F:phosphoric diester hydrolase activity"/>
    <property type="evidence" value="ECO:0007669"/>
    <property type="project" value="InterPro"/>
</dbReference>
<dbReference type="STRING" id="286115.A0A507BHG8"/>
<dbReference type="CDD" id="cd09122">
    <property type="entry name" value="PLDc_Tdp1_1"/>
    <property type="match status" value="1"/>
</dbReference>
<name>A0A507BHG8_9FUNG</name>
<dbReference type="Proteomes" id="UP000317494">
    <property type="component" value="Unassembled WGS sequence"/>
</dbReference>
<evidence type="ECO:0000313" key="5">
    <source>
        <dbReference type="Proteomes" id="UP000317494"/>
    </source>
</evidence>
<proteinExistence type="predicted"/>
<accession>A0A507BHG8</accession>
<feature type="compositionally biased region" description="Basic and acidic residues" evidence="3">
    <location>
        <begin position="478"/>
        <end position="501"/>
    </location>
</feature>
<gene>
    <name evidence="4" type="ORF">SeMB42_g07933</name>
</gene>
<evidence type="ECO:0000256" key="3">
    <source>
        <dbReference type="SAM" id="MobiDB-lite"/>
    </source>
</evidence>
<dbReference type="EMBL" id="QEAN01000695">
    <property type="protein sequence ID" value="TPX30320.1"/>
    <property type="molecule type" value="Genomic_DNA"/>
</dbReference>
<feature type="binding site" evidence="2">
    <location>
        <position position="219"/>
    </location>
    <ligand>
        <name>substrate</name>
    </ligand>
</feature>
<evidence type="ECO:0000313" key="4">
    <source>
        <dbReference type="EMBL" id="TPX30320.1"/>
    </source>
</evidence>
<evidence type="ECO:0000256" key="2">
    <source>
        <dbReference type="PIRSR" id="PIRSR610347-2"/>
    </source>
</evidence>
<keyword evidence="5" id="KW-1185">Reference proteome</keyword>
<organism evidence="4 5">
    <name type="scientific">Synchytrium endobioticum</name>
    <dbReference type="NCBI Taxonomy" id="286115"/>
    <lineage>
        <taxon>Eukaryota</taxon>
        <taxon>Fungi</taxon>
        <taxon>Fungi incertae sedis</taxon>
        <taxon>Chytridiomycota</taxon>
        <taxon>Chytridiomycota incertae sedis</taxon>
        <taxon>Chytridiomycetes</taxon>
        <taxon>Synchytriales</taxon>
        <taxon>Synchytriaceae</taxon>
        <taxon>Synchytrium</taxon>
    </lineage>
</organism>
<evidence type="ECO:0008006" key="6">
    <source>
        <dbReference type="Google" id="ProtNLM"/>
    </source>
</evidence>
<dbReference type="Pfam" id="PF06087">
    <property type="entry name" value="Tyr-DNA_phospho"/>
    <property type="match status" value="2"/>
</dbReference>
<evidence type="ECO:0000256" key="1">
    <source>
        <dbReference type="PIRSR" id="PIRSR610347-1"/>
    </source>
</evidence>
<feature type="active site" description="Nucleophile" evidence="1">
    <location>
        <position position="217"/>
    </location>
</feature>
<sequence>MSTAHATYKIRCEHVTRGAWRVACSAYLCHKSASNPIQSNPIAAIACTPHQWHRHCRSAPSNDERRWLLQFHATLRHPPAQERRSIMMIQSRYEHHQPRKPEPAILPPPHHASSINYPRFLNGHVGFTYCQHYPQAGYFTIQDVLQPRFLKDAVIAAMVVRPDWLLPHFDACNLNNLVLIRRSDEKHALPNVIDLSHKCGFNASIIEFSRDVFGSFHSKFMFLRYDTYLRIVITSSNFYPGDWEILENVLFVQDFPLKQPGHVPTESPFLDTLAAFLKKLKLPLVAKRNDVDALLKSFYQDYDFSNAKGVIVASVNGSYDSSTCKWGHVGLAKAVQSFNIAFDEHDPIYHTTSSLGALKPDNPAFLSQMIKACRGITGPLQQVTPFNQLPIKILYPTKAMVLASPSITCGAISYSAALFNQGDPRPVLQEYESNRAGLLSHAKILIAAKKGVYLPNSDIHQRPQHSVNNGPPPPSFRAESERLQKVRDSVDKDKVQNESTDKPLGGTDSHRETGDKSHDAAGFIYIGSANCTQSAWGAALTNTGKIRMKNAELGICFPFDKSGSGIGCAKGMAFQTPCVLPGKLYESSDEPWLTWM</sequence>
<dbReference type="AlphaFoldDB" id="A0A507BHG8"/>
<dbReference type="InterPro" id="IPR010347">
    <property type="entry name" value="Tdp1"/>
</dbReference>